<evidence type="ECO:0000313" key="4">
    <source>
        <dbReference type="Proteomes" id="UP001370490"/>
    </source>
</evidence>
<dbReference type="AlphaFoldDB" id="A0AAN8WH79"/>
<evidence type="ECO:0000259" key="2">
    <source>
        <dbReference type="PROSITE" id="PS50181"/>
    </source>
</evidence>
<dbReference type="PROSITE" id="PS50181">
    <property type="entry name" value="FBOX"/>
    <property type="match status" value="1"/>
</dbReference>
<dbReference type="InterPro" id="IPR036047">
    <property type="entry name" value="F-box-like_dom_sf"/>
</dbReference>
<feature type="compositionally biased region" description="Polar residues" evidence="1">
    <location>
        <begin position="351"/>
        <end position="363"/>
    </location>
</feature>
<sequence length="375" mass="42658">MRKQNESLADQSLIQSQTLGKVYRTVMNEDVSEERLGLSDVEGEQSEMLDLDDKSVIGDGEFQNFPLLLTRLFRKETYDLGIHHKLFVLSVHAVMLDSGFVGFNLSSGKKIDGFQLPEGLDLCSSTICLWYTFPKILATSKSNAIEPIALKLHSFGKHVNIFGSLVQNRTLLYWVCMDNERFIPHLYRLWMKRHKMADKVRASNIRSRKAFEIWKMLKDGLALPLLTELCEKTGLVPPTNFMCLPIELKLLILQLLPAADLAKIGIVCHELRRLSLDDELWKQKFTKEFGEAATAAGGSNWKQRFKCHKGALRRDRHPLASAMGEDRDHHPAYGCCPPLARPWHFIPHSPSQASPRVQTNRNISPPRVVGFNLQK</sequence>
<proteinExistence type="predicted"/>
<reference evidence="3 4" key="1">
    <citation type="submission" date="2023-12" db="EMBL/GenBank/DDBJ databases">
        <title>A high-quality genome assembly for Dillenia turbinata (Dilleniales).</title>
        <authorList>
            <person name="Chanderbali A."/>
        </authorList>
    </citation>
    <scope>NUCLEOTIDE SEQUENCE [LARGE SCALE GENOMIC DNA]</scope>
    <source>
        <strain evidence="3">LSX21</strain>
        <tissue evidence="3">Leaf</tissue>
    </source>
</reference>
<feature type="domain" description="F-box" evidence="2">
    <location>
        <begin position="238"/>
        <end position="284"/>
    </location>
</feature>
<dbReference type="Pfam" id="PF12937">
    <property type="entry name" value="F-box-like"/>
    <property type="match status" value="1"/>
</dbReference>
<dbReference type="PANTHER" id="PTHR47602">
    <property type="entry name" value="F-BOX PROTEIN SKIP22"/>
    <property type="match status" value="1"/>
</dbReference>
<feature type="region of interest" description="Disordered" evidence="1">
    <location>
        <begin position="351"/>
        <end position="375"/>
    </location>
</feature>
<gene>
    <name evidence="3" type="ORF">RJ641_013501</name>
</gene>
<dbReference type="PANTHER" id="PTHR47602:SF2">
    <property type="entry name" value="F-BOX PROTEIN SKIP22"/>
    <property type="match status" value="1"/>
</dbReference>
<protein>
    <submittedName>
        <fullName evidence="3">F-box domain</fullName>
    </submittedName>
</protein>
<dbReference type="EMBL" id="JBAMMX010000002">
    <property type="protein sequence ID" value="KAK6945957.1"/>
    <property type="molecule type" value="Genomic_DNA"/>
</dbReference>
<evidence type="ECO:0000313" key="3">
    <source>
        <dbReference type="EMBL" id="KAK6945957.1"/>
    </source>
</evidence>
<evidence type="ECO:0000256" key="1">
    <source>
        <dbReference type="SAM" id="MobiDB-lite"/>
    </source>
</evidence>
<organism evidence="3 4">
    <name type="scientific">Dillenia turbinata</name>
    <dbReference type="NCBI Taxonomy" id="194707"/>
    <lineage>
        <taxon>Eukaryota</taxon>
        <taxon>Viridiplantae</taxon>
        <taxon>Streptophyta</taxon>
        <taxon>Embryophyta</taxon>
        <taxon>Tracheophyta</taxon>
        <taxon>Spermatophyta</taxon>
        <taxon>Magnoliopsida</taxon>
        <taxon>eudicotyledons</taxon>
        <taxon>Gunneridae</taxon>
        <taxon>Pentapetalae</taxon>
        <taxon>Dilleniales</taxon>
        <taxon>Dilleniaceae</taxon>
        <taxon>Dillenia</taxon>
    </lineage>
</organism>
<name>A0AAN8WH79_9MAGN</name>
<dbReference type="Proteomes" id="UP001370490">
    <property type="component" value="Unassembled WGS sequence"/>
</dbReference>
<dbReference type="SUPFAM" id="SSF81383">
    <property type="entry name" value="F-box domain"/>
    <property type="match status" value="1"/>
</dbReference>
<dbReference type="Gene3D" id="3.40.1000.30">
    <property type="match status" value="1"/>
</dbReference>
<dbReference type="InterPro" id="IPR001810">
    <property type="entry name" value="F-box_dom"/>
</dbReference>
<dbReference type="SMART" id="SM00256">
    <property type="entry name" value="FBOX"/>
    <property type="match status" value="1"/>
</dbReference>
<keyword evidence="4" id="KW-1185">Reference proteome</keyword>
<comment type="caution">
    <text evidence="3">The sequence shown here is derived from an EMBL/GenBank/DDBJ whole genome shotgun (WGS) entry which is preliminary data.</text>
</comment>
<dbReference type="Gene3D" id="1.20.1280.50">
    <property type="match status" value="1"/>
</dbReference>
<accession>A0AAN8WH79</accession>